<protein>
    <submittedName>
        <fullName evidence="1">Uncharacterized protein</fullName>
    </submittedName>
</protein>
<gene>
    <name evidence="1" type="ORF">SAMN05216377_108182</name>
</gene>
<organism evidence="1 2">
    <name type="scientific">Pseudonocardia oroxyli</name>
    <dbReference type="NCBI Taxonomy" id="366584"/>
    <lineage>
        <taxon>Bacteria</taxon>
        <taxon>Bacillati</taxon>
        <taxon>Actinomycetota</taxon>
        <taxon>Actinomycetes</taxon>
        <taxon>Pseudonocardiales</taxon>
        <taxon>Pseudonocardiaceae</taxon>
        <taxon>Pseudonocardia</taxon>
    </lineage>
</organism>
<accession>A0A1G7QTU8</accession>
<dbReference type="Proteomes" id="UP000198967">
    <property type="component" value="Unassembled WGS sequence"/>
</dbReference>
<proteinExistence type="predicted"/>
<reference evidence="1 2" key="1">
    <citation type="submission" date="2016-10" db="EMBL/GenBank/DDBJ databases">
        <authorList>
            <person name="de Groot N.N."/>
        </authorList>
    </citation>
    <scope>NUCLEOTIDE SEQUENCE [LARGE SCALE GENOMIC DNA]</scope>
    <source>
        <strain evidence="1 2">CGMCC 4.3143</strain>
    </source>
</reference>
<dbReference type="AlphaFoldDB" id="A0A1G7QTU8"/>
<keyword evidence="2" id="KW-1185">Reference proteome</keyword>
<evidence type="ECO:0000313" key="1">
    <source>
        <dbReference type="EMBL" id="SDG01946.1"/>
    </source>
</evidence>
<sequence length="79" mass="8975">MTTNFLPQTDRAPHSTTLDAQGSAVLLLHEALARSRHREAEQRAREHRLARHLSAGRGWARLARFCARRAEHARAVTVR</sequence>
<evidence type="ECO:0000313" key="2">
    <source>
        <dbReference type="Proteomes" id="UP000198967"/>
    </source>
</evidence>
<dbReference type="STRING" id="366584.SAMN05216377_108182"/>
<dbReference type="EMBL" id="FNBE01000008">
    <property type="protein sequence ID" value="SDG01946.1"/>
    <property type="molecule type" value="Genomic_DNA"/>
</dbReference>
<name>A0A1G7QTU8_PSEOR</name>